<dbReference type="EMBL" id="JAKOGI010002330">
    <property type="protein sequence ID" value="KAJ8422238.1"/>
    <property type="molecule type" value="Genomic_DNA"/>
</dbReference>
<evidence type="ECO:0000313" key="2">
    <source>
        <dbReference type="Proteomes" id="UP001153076"/>
    </source>
</evidence>
<reference evidence="1" key="1">
    <citation type="submission" date="2022-04" db="EMBL/GenBank/DDBJ databases">
        <title>Carnegiea gigantea Genome sequencing and assembly v2.</title>
        <authorList>
            <person name="Copetti D."/>
            <person name="Sanderson M.J."/>
            <person name="Burquez A."/>
            <person name="Wojciechowski M.F."/>
        </authorList>
    </citation>
    <scope>NUCLEOTIDE SEQUENCE</scope>
    <source>
        <strain evidence="1">SGP5-SGP5p</strain>
        <tissue evidence="1">Aerial part</tissue>
    </source>
</reference>
<gene>
    <name evidence="1" type="ORF">Cgig2_014959</name>
</gene>
<keyword evidence="2" id="KW-1185">Reference proteome</keyword>
<dbReference type="AlphaFoldDB" id="A0A9Q1JKF2"/>
<accession>A0A9Q1JKF2</accession>
<sequence length="195" mass="22000">MPLGYSTSEHALIKIKKQLTSFNKRCSHQPLKSVQTLKLKTLALFFGQEKLIHLKIADSMCLSSFTSNWLEWSILKMTKEKCFLLNFEFSRFYHSKNGIRPLLNTENSHSTSNLNISISETTKWHGLGNSTKRAFTIPSSSPSIKDYLGFSIGILNITRFILTILIFPLSANLNSSSGKNSTSFSNAILIKFNDI</sequence>
<organism evidence="1 2">
    <name type="scientific">Carnegiea gigantea</name>
    <dbReference type="NCBI Taxonomy" id="171969"/>
    <lineage>
        <taxon>Eukaryota</taxon>
        <taxon>Viridiplantae</taxon>
        <taxon>Streptophyta</taxon>
        <taxon>Embryophyta</taxon>
        <taxon>Tracheophyta</taxon>
        <taxon>Spermatophyta</taxon>
        <taxon>Magnoliopsida</taxon>
        <taxon>eudicotyledons</taxon>
        <taxon>Gunneridae</taxon>
        <taxon>Pentapetalae</taxon>
        <taxon>Caryophyllales</taxon>
        <taxon>Cactineae</taxon>
        <taxon>Cactaceae</taxon>
        <taxon>Cactoideae</taxon>
        <taxon>Echinocereeae</taxon>
        <taxon>Carnegiea</taxon>
    </lineage>
</organism>
<protein>
    <submittedName>
        <fullName evidence="1">Uncharacterized protein</fullName>
    </submittedName>
</protein>
<dbReference type="Proteomes" id="UP001153076">
    <property type="component" value="Unassembled WGS sequence"/>
</dbReference>
<evidence type="ECO:0000313" key="1">
    <source>
        <dbReference type="EMBL" id="KAJ8422238.1"/>
    </source>
</evidence>
<name>A0A9Q1JKF2_9CARY</name>
<comment type="caution">
    <text evidence="1">The sequence shown here is derived from an EMBL/GenBank/DDBJ whole genome shotgun (WGS) entry which is preliminary data.</text>
</comment>
<proteinExistence type="predicted"/>